<dbReference type="AlphaFoldDB" id="A0AAX2H8E5"/>
<protein>
    <submittedName>
        <fullName evidence="3">Phage tail tape measure protein, lambda family</fullName>
    </submittedName>
</protein>
<reference evidence="3 4" key="1">
    <citation type="submission" date="2017-08" db="EMBL/GenBank/DDBJ databases">
        <authorList>
            <person name="Chaillou S."/>
        </authorList>
    </citation>
    <scope>NUCLEOTIDE SEQUENCE [LARGE SCALE GENOMIC DNA]</scope>
    <source>
        <strain evidence="3 4">MFPA15A1205</strain>
    </source>
</reference>
<feature type="coiled-coil region" evidence="1">
    <location>
        <begin position="655"/>
        <end position="708"/>
    </location>
</feature>
<dbReference type="InterPro" id="IPR013491">
    <property type="entry name" value="Tape_meas_N"/>
</dbReference>
<sequence length="1082" mass="116173">MPGRTLRSLIVSVSAETSAYQREMARAGRIGRDYLRALSTGNREATAGWRAQEAAILSQQRAVGSLTGAVGGYIRAMAGALALGNLIGIADEWGQIASRLRIATRTQEDFIQTQTRLIDIGRVSFKAYSENAELFIRTVAVLREFGGTAEDALNMTEALSLGLAVSGTQAQATASVIDQVSKALQSGKLQGDGFNAVVTQAPRLLQALQDALGKSRAELQRMASTGQLTVDVVAKGWISQIGQMRTETDSMATSVADAGVRLKDAFAQYIGTTDNSVQVTARLAQAINVVAENLGTVSAVALGAGFAWLTKTVAQSVKALYGQVAASRAAYSAELGRTRGALDTALMAQRATQAEVILAQRRLAAVSSVQHLSRATHVLTAAKLADYQATQAVTAAHTAYTAASSVSVRAMSGVGALLGGPLGLALLAGSTAASFLLFSQNADKASASASDLQRPLAELRKEWEALSNAQRRPILKQLLDLQADAQRQANEALRDIQQRAQLLDKWGKTYSAGPNARRRAALDFGRDVAAGQDIDRATQTLASAIGPSQILRNEMEGLAGAYSRSMATAEEAGQRINALSGILREAQRAAEGVSAGLQSIKPPDVELTAAWERRMTTLAEQLERLRDDSTLGEINRQAVRDNLSQTEPGRALLARAQALAKLKDAEQASVRAREQANRHAQQAAVAVLREAQQLEAQYLQTLQTLREQLLLDEQKTEQAKVYALITRGSLSQLDALKKAELQRAAVAVDHLNSQRDYQALLSDIQRQEDNLLDTTRKRFAELERLRKQGGLPTEQYQAGAEVISRASVSTAPFFSGLDASVGGPSAELLRITAVEREIEQWREKELQRQQQFLDEKLINEQTHQQRLAEITQQSNDRLSAIQDAYRSATLTVFSELTGHAAEVFKQLAGEGSAAYKLLFFASKAAAMAQAIINTEVAATKALELGPAGPAAAAIVRALGYASVGMIAATTLVGMAHEGLDSVPKTGTWLLQQGERIVDGRTNRDLKQFLAQPDKATRELQPVPSIHVQISVDARGSSSIAVATQEGAQQFARQMGEAIEAAVRQVIRQEQRQNGLLDSTGRR</sequence>
<dbReference type="RefSeq" id="WP_097192123.1">
    <property type="nucleotide sequence ID" value="NZ_OBKZ01000020.1"/>
</dbReference>
<dbReference type="NCBIfam" id="TIGR02675">
    <property type="entry name" value="tape_meas_nterm"/>
    <property type="match status" value="1"/>
</dbReference>
<name>A0AAX2H8E5_9PSED</name>
<evidence type="ECO:0000313" key="4">
    <source>
        <dbReference type="Proteomes" id="UP000219564"/>
    </source>
</evidence>
<gene>
    <name evidence="3" type="ORF">PLUA15_270025</name>
</gene>
<feature type="coiled-coil region" evidence="1">
    <location>
        <begin position="569"/>
        <end position="628"/>
    </location>
</feature>
<feature type="domain" description="Tape measure protein N-terminal" evidence="2">
    <location>
        <begin position="85"/>
        <end position="274"/>
    </location>
</feature>
<evidence type="ECO:0000259" key="2">
    <source>
        <dbReference type="Pfam" id="PF20155"/>
    </source>
</evidence>
<proteinExistence type="predicted"/>
<evidence type="ECO:0000256" key="1">
    <source>
        <dbReference type="SAM" id="Coils"/>
    </source>
</evidence>
<evidence type="ECO:0000313" key="3">
    <source>
        <dbReference type="EMBL" id="SOB53043.1"/>
    </source>
</evidence>
<dbReference type="Pfam" id="PF20155">
    <property type="entry name" value="TMP_3"/>
    <property type="match status" value="1"/>
</dbReference>
<comment type="caution">
    <text evidence="3">The sequence shown here is derived from an EMBL/GenBank/DDBJ whole genome shotgun (WGS) entry which is preliminary data.</text>
</comment>
<dbReference type="Proteomes" id="UP000219564">
    <property type="component" value="Unassembled WGS sequence"/>
</dbReference>
<organism evidence="3 4">
    <name type="scientific">Pseudomonas lundensis</name>
    <dbReference type="NCBI Taxonomy" id="86185"/>
    <lineage>
        <taxon>Bacteria</taxon>
        <taxon>Pseudomonadati</taxon>
        <taxon>Pseudomonadota</taxon>
        <taxon>Gammaproteobacteria</taxon>
        <taxon>Pseudomonadales</taxon>
        <taxon>Pseudomonadaceae</taxon>
        <taxon>Pseudomonas</taxon>
    </lineage>
</organism>
<dbReference type="EMBL" id="OBKZ01000020">
    <property type="protein sequence ID" value="SOB53043.1"/>
    <property type="molecule type" value="Genomic_DNA"/>
</dbReference>
<keyword evidence="1" id="KW-0175">Coiled coil</keyword>
<accession>A0AAX2H8E5</accession>